<dbReference type="PANTHER" id="PTHR47894">
    <property type="entry name" value="HTH-TYPE TRANSCRIPTIONAL REGULATOR GADX"/>
    <property type="match status" value="1"/>
</dbReference>
<dbReference type="PROSITE" id="PS01124">
    <property type="entry name" value="HTH_ARAC_FAMILY_2"/>
    <property type="match status" value="1"/>
</dbReference>
<dbReference type="GO" id="GO:0005829">
    <property type="term" value="C:cytosol"/>
    <property type="evidence" value="ECO:0007669"/>
    <property type="project" value="TreeGrafter"/>
</dbReference>
<dbReference type="InterPro" id="IPR018060">
    <property type="entry name" value="HTH_AraC"/>
</dbReference>
<dbReference type="Pfam" id="PF12833">
    <property type="entry name" value="HTH_18"/>
    <property type="match status" value="1"/>
</dbReference>
<dbReference type="GO" id="GO:0000976">
    <property type="term" value="F:transcription cis-regulatory region binding"/>
    <property type="evidence" value="ECO:0007669"/>
    <property type="project" value="TreeGrafter"/>
</dbReference>
<evidence type="ECO:0000313" key="5">
    <source>
        <dbReference type="EMBL" id="GGO30181.1"/>
    </source>
</evidence>
<accession>A0A918DC60</accession>
<evidence type="ECO:0000256" key="1">
    <source>
        <dbReference type="ARBA" id="ARBA00023015"/>
    </source>
</evidence>
<dbReference type="RefSeq" id="WP_146284817.1">
    <property type="nucleotide sequence ID" value="NZ_BMLP01000001.1"/>
</dbReference>
<dbReference type="GO" id="GO:0003700">
    <property type="term" value="F:DNA-binding transcription factor activity"/>
    <property type="evidence" value="ECO:0007669"/>
    <property type="project" value="InterPro"/>
</dbReference>
<name>A0A918DC60_9RHOB</name>
<dbReference type="SUPFAM" id="SSF46689">
    <property type="entry name" value="Homeodomain-like"/>
    <property type="match status" value="1"/>
</dbReference>
<dbReference type="AlphaFoldDB" id="A0A918DC60"/>
<evidence type="ECO:0000256" key="3">
    <source>
        <dbReference type="ARBA" id="ARBA00023163"/>
    </source>
</evidence>
<evidence type="ECO:0000256" key="2">
    <source>
        <dbReference type="ARBA" id="ARBA00023125"/>
    </source>
</evidence>
<sequence>MNGTVTLTIRQFRRATFKAVNSSQPALIRVLAGAKRVRSILGAMDVVAGGVAVLAPRLDMTIENCPAPDGPYQAQLMVIPEELVGCTDHADADKCNPMRATTRERVVAAFDRSAVYARDPAVPERIRLNAVREVLLWLAEEGIGFGRLRQPLLADRLRAILSADPGREWRSAEAAEMLAVSEPTLRRQLAQNGASFGVLLADVRMSVALGMLQSSDLPVNRVALDVGYACPSRFAVRFRKRFGLAPSSIRMAATQGDDRASLDAAPAFDRIGTKNDRSGTIPVVSEA</sequence>
<organism evidence="5 6">
    <name type="scientific">Gemmobacter aquaticus</name>
    <dbReference type="NCBI Taxonomy" id="490185"/>
    <lineage>
        <taxon>Bacteria</taxon>
        <taxon>Pseudomonadati</taxon>
        <taxon>Pseudomonadota</taxon>
        <taxon>Alphaproteobacteria</taxon>
        <taxon>Rhodobacterales</taxon>
        <taxon>Paracoccaceae</taxon>
        <taxon>Gemmobacter</taxon>
    </lineage>
</organism>
<dbReference type="Gene3D" id="1.10.10.60">
    <property type="entry name" value="Homeodomain-like"/>
    <property type="match status" value="1"/>
</dbReference>
<keyword evidence="2" id="KW-0238">DNA-binding</keyword>
<feature type="domain" description="HTH araC/xylS-type" evidence="4">
    <location>
        <begin position="155"/>
        <end position="252"/>
    </location>
</feature>
<evidence type="ECO:0000313" key="6">
    <source>
        <dbReference type="Proteomes" id="UP000598196"/>
    </source>
</evidence>
<dbReference type="EMBL" id="BMLP01000001">
    <property type="protein sequence ID" value="GGO30181.1"/>
    <property type="molecule type" value="Genomic_DNA"/>
</dbReference>
<dbReference type="InterPro" id="IPR018062">
    <property type="entry name" value="HTH_AraC-typ_CS"/>
</dbReference>
<evidence type="ECO:0000259" key="4">
    <source>
        <dbReference type="PROSITE" id="PS01124"/>
    </source>
</evidence>
<gene>
    <name evidence="5" type="ORF">GCM10010991_14840</name>
</gene>
<keyword evidence="6" id="KW-1185">Reference proteome</keyword>
<protein>
    <submittedName>
        <fullName evidence="5">AraC family transcriptional regulator</fullName>
    </submittedName>
</protein>
<dbReference type="InterPro" id="IPR009057">
    <property type="entry name" value="Homeodomain-like_sf"/>
</dbReference>
<dbReference type="PROSITE" id="PS00041">
    <property type="entry name" value="HTH_ARAC_FAMILY_1"/>
    <property type="match status" value="1"/>
</dbReference>
<dbReference type="PANTHER" id="PTHR47894:SF4">
    <property type="entry name" value="HTH-TYPE TRANSCRIPTIONAL REGULATOR GADX"/>
    <property type="match status" value="1"/>
</dbReference>
<reference evidence="5 6" key="1">
    <citation type="journal article" date="2014" name="Int. J. Syst. Evol. Microbiol.">
        <title>Complete genome sequence of Corynebacterium casei LMG S-19264T (=DSM 44701T), isolated from a smear-ripened cheese.</title>
        <authorList>
            <consortium name="US DOE Joint Genome Institute (JGI-PGF)"/>
            <person name="Walter F."/>
            <person name="Albersmeier A."/>
            <person name="Kalinowski J."/>
            <person name="Ruckert C."/>
        </authorList>
    </citation>
    <scope>NUCLEOTIDE SEQUENCE [LARGE SCALE GENOMIC DNA]</scope>
    <source>
        <strain evidence="5 6">CGMCC 1.7029</strain>
    </source>
</reference>
<proteinExistence type="predicted"/>
<dbReference type="Proteomes" id="UP000598196">
    <property type="component" value="Unassembled WGS sequence"/>
</dbReference>
<keyword evidence="1" id="KW-0805">Transcription regulation</keyword>
<comment type="caution">
    <text evidence="5">The sequence shown here is derived from an EMBL/GenBank/DDBJ whole genome shotgun (WGS) entry which is preliminary data.</text>
</comment>
<keyword evidence="3" id="KW-0804">Transcription</keyword>
<dbReference type="SMART" id="SM00342">
    <property type="entry name" value="HTH_ARAC"/>
    <property type="match status" value="1"/>
</dbReference>
<dbReference type="OrthoDB" id="252470at2"/>